<accession>A0ABS5BKL5</accession>
<dbReference type="RefSeq" id="WP_210651689.1">
    <property type="nucleotide sequence ID" value="NZ_JAGKQQ010000001.1"/>
</dbReference>
<dbReference type="InterPro" id="IPR036770">
    <property type="entry name" value="Ankyrin_rpt-contain_sf"/>
</dbReference>
<sequence>MTLFAAVKLSRPDDVGTALMRGLPNKDDWPSPRDILDAALSAAIHDVENGNAREILEQLLGAGMDPNDRTPTLGRNYLHEACANGAPAEVVATLAPYIHNINETTTDGKTALDLCADYPHTSPNVIRYLADHGAQRSRFSG</sequence>
<dbReference type="Proteomes" id="UP000676565">
    <property type="component" value="Unassembled WGS sequence"/>
</dbReference>
<gene>
    <name evidence="1" type="ORF">J8F10_00810</name>
</gene>
<proteinExistence type="predicted"/>
<dbReference type="Pfam" id="PF12796">
    <property type="entry name" value="Ank_2"/>
    <property type="match status" value="1"/>
</dbReference>
<dbReference type="InterPro" id="IPR002110">
    <property type="entry name" value="Ankyrin_rpt"/>
</dbReference>
<dbReference type="Gene3D" id="1.25.40.20">
    <property type="entry name" value="Ankyrin repeat-containing domain"/>
    <property type="match status" value="1"/>
</dbReference>
<dbReference type="EMBL" id="JAGKQQ010000001">
    <property type="protein sequence ID" value="MBP3953840.1"/>
    <property type="molecule type" value="Genomic_DNA"/>
</dbReference>
<organism evidence="1 2">
    <name type="scientific">Gemmata palustris</name>
    <dbReference type="NCBI Taxonomy" id="2822762"/>
    <lineage>
        <taxon>Bacteria</taxon>
        <taxon>Pseudomonadati</taxon>
        <taxon>Planctomycetota</taxon>
        <taxon>Planctomycetia</taxon>
        <taxon>Gemmatales</taxon>
        <taxon>Gemmataceae</taxon>
        <taxon>Gemmata</taxon>
    </lineage>
</organism>
<evidence type="ECO:0000313" key="1">
    <source>
        <dbReference type="EMBL" id="MBP3953840.1"/>
    </source>
</evidence>
<name>A0ABS5BKL5_9BACT</name>
<reference evidence="1 2" key="1">
    <citation type="submission" date="2021-04" db="EMBL/GenBank/DDBJ databases">
        <authorList>
            <person name="Ivanova A."/>
        </authorList>
    </citation>
    <scope>NUCLEOTIDE SEQUENCE [LARGE SCALE GENOMIC DNA]</scope>
    <source>
        <strain evidence="1 2">G18</strain>
    </source>
</reference>
<evidence type="ECO:0000313" key="2">
    <source>
        <dbReference type="Proteomes" id="UP000676565"/>
    </source>
</evidence>
<keyword evidence="2" id="KW-1185">Reference proteome</keyword>
<dbReference type="SMART" id="SM00248">
    <property type="entry name" value="ANK"/>
    <property type="match status" value="3"/>
</dbReference>
<dbReference type="SUPFAM" id="SSF48403">
    <property type="entry name" value="Ankyrin repeat"/>
    <property type="match status" value="1"/>
</dbReference>
<comment type="caution">
    <text evidence="1">The sequence shown here is derived from an EMBL/GenBank/DDBJ whole genome shotgun (WGS) entry which is preliminary data.</text>
</comment>
<protein>
    <submittedName>
        <fullName evidence="1">Ankyrin repeat domain-containing protein</fullName>
    </submittedName>
</protein>